<gene>
    <name evidence="3" type="ORF">RDB_LOCUS133376</name>
</gene>
<feature type="region of interest" description="Disordered" evidence="1">
    <location>
        <begin position="88"/>
        <end position="127"/>
    </location>
</feature>
<dbReference type="GO" id="GO:0004674">
    <property type="term" value="F:protein serine/threonine kinase activity"/>
    <property type="evidence" value="ECO:0007669"/>
    <property type="project" value="TreeGrafter"/>
</dbReference>
<feature type="compositionally biased region" description="Polar residues" evidence="1">
    <location>
        <begin position="194"/>
        <end position="239"/>
    </location>
</feature>
<dbReference type="Gene3D" id="1.10.510.10">
    <property type="entry name" value="Transferase(Phosphotransferase) domain 1"/>
    <property type="match status" value="1"/>
</dbReference>
<dbReference type="Proteomes" id="UP000663843">
    <property type="component" value="Unassembled WGS sequence"/>
</dbReference>
<dbReference type="GO" id="GO:0005524">
    <property type="term" value="F:ATP binding"/>
    <property type="evidence" value="ECO:0007669"/>
    <property type="project" value="InterPro"/>
</dbReference>
<feature type="compositionally biased region" description="Basic and acidic residues" evidence="1">
    <location>
        <begin position="103"/>
        <end position="120"/>
    </location>
</feature>
<dbReference type="PROSITE" id="PS50011">
    <property type="entry name" value="PROTEIN_KINASE_DOM"/>
    <property type="match status" value="1"/>
</dbReference>
<evidence type="ECO:0000256" key="1">
    <source>
        <dbReference type="SAM" id="MobiDB-lite"/>
    </source>
</evidence>
<feature type="region of interest" description="Disordered" evidence="1">
    <location>
        <begin position="190"/>
        <end position="244"/>
    </location>
</feature>
<dbReference type="InterPro" id="IPR011009">
    <property type="entry name" value="Kinase-like_dom_sf"/>
</dbReference>
<feature type="domain" description="Protein kinase" evidence="2">
    <location>
        <begin position="548"/>
        <end position="817"/>
    </location>
</feature>
<name>A0A8H3CT87_9AGAM</name>
<reference evidence="3" key="1">
    <citation type="submission" date="2021-01" db="EMBL/GenBank/DDBJ databases">
        <authorList>
            <person name="Kaushik A."/>
        </authorList>
    </citation>
    <scope>NUCLEOTIDE SEQUENCE</scope>
    <source>
        <strain evidence="3">AG2-2IIIB</strain>
    </source>
</reference>
<dbReference type="SUPFAM" id="SSF56112">
    <property type="entry name" value="Protein kinase-like (PK-like)"/>
    <property type="match status" value="1"/>
</dbReference>
<sequence>MSGGQSQEEPRLGIFGSLASIINSLPLISRPQSDQVTQRQSSSAGTNNYVAQPPGVPSESSSSNKDTLPSRSIPGRWDSVDYIDAAAVTGETSPTGHVTATENRPDHRVPEVSTHTKPEPLRPILENSNNSLANRDVTITFPEPQSYPRDGGVGAHPYSDLNLLALLAQSPSGNQSPLPRVVEQVIPDKVDKSSAPSMNVPQKPDPTQTTLLRPPATSTNNHSQDRLSVSSTGAESTHSSGKKKVKDFWNSTKTLFRPVSPGTPTSKLQPPITAPPSRIRAAVAFEKQDATLDVLDSNLEYFQNVELHSSTTWEDICRELLPLPAFNQILTHLNGIFAAVENIRTYHGQWRRLRGNCIVVTRLLAHQYERYQAEPERLILLGKVCDDLGTVVAEISLTARKWSGKGSIEAFVYYESMDKALRIHFQALSDVLKAMESTSRVLNETWASEIARSQKMEREEIAGIHATLQQHSSSLAQLTQAIQLKDALIAQLIGENEKTIKQLLGQKMDQFQQAGEDAEDIDKLIQTIVQITGVQLPTEVFQTEPCTTIPDMEPIHGHSSTVYKAKLARGQSVAKKIFYLNKYSEGDVKTYAVKMVRDAKQWRVFESEYTLKCLGIGMEQTNDKQFKLYMISPWMENMDTVADSALGLVEIHRKSSVHSNMRAQNVLVRANGRGILGGFGLTKALKNHTTGKLPSVEQTGQSLPYRWMAPECHSYGPGRPDVTVANDVWGWCVQITDNIITGVPPIRQISGDMALPCAKPEEFDISKQRKEYPEWEKYAHKPDLLWALLSKCWSLDATKRPDMQTVSDEVEKIIAQP</sequence>
<accession>A0A8H3CT87</accession>
<dbReference type="InterPro" id="IPR051681">
    <property type="entry name" value="Ser/Thr_Kinases-Pseudokinases"/>
</dbReference>
<evidence type="ECO:0000259" key="2">
    <source>
        <dbReference type="PROSITE" id="PS50011"/>
    </source>
</evidence>
<dbReference type="PANTHER" id="PTHR44329">
    <property type="entry name" value="SERINE/THREONINE-PROTEIN KINASE TNNI3K-RELATED"/>
    <property type="match status" value="1"/>
</dbReference>
<evidence type="ECO:0000313" key="4">
    <source>
        <dbReference type="Proteomes" id="UP000663843"/>
    </source>
</evidence>
<feature type="compositionally biased region" description="Polar residues" evidence="1">
    <location>
        <begin position="58"/>
        <end position="70"/>
    </location>
</feature>
<comment type="caution">
    <text evidence="3">The sequence shown here is derived from an EMBL/GenBank/DDBJ whole genome shotgun (WGS) entry which is preliminary data.</text>
</comment>
<protein>
    <recommendedName>
        <fullName evidence="2">Protein kinase domain-containing protein</fullName>
    </recommendedName>
</protein>
<feature type="region of interest" description="Disordered" evidence="1">
    <location>
        <begin position="28"/>
        <end position="76"/>
    </location>
</feature>
<evidence type="ECO:0000313" key="3">
    <source>
        <dbReference type="EMBL" id="CAE6494974.1"/>
    </source>
</evidence>
<feature type="compositionally biased region" description="Polar residues" evidence="1">
    <location>
        <begin position="30"/>
        <end position="50"/>
    </location>
</feature>
<dbReference type="Pfam" id="PF07714">
    <property type="entry name" value="PK_Tyr_Ser-Thr"/>
    <property type="match status" value="1"/>
</dbReference>
<dbReference type="InterPro" id="IPR000719">
    <property type="entry name" value="Prot_kinase_dom"/>
</dbReference>
<dbReference type="AlphaFoldDB" id="A0A8H3CT87"/>
<proteinExistence type="predicted"/>
<feature type="compositionally biased region" description="Polar residues" evidence="1">
    <location>
        <begin position="90"/>
        <end position="102"/>
    </location>
</feature>
<dbReference type="EMBL" id="CAJMWT010004715">
    <property type="protein sequence ID" value="CAE6494974.1"/>
    <property type="molecule type" value="Genomic_DNA"/>
</dbReference>
<dbReference type="InterPro" id="IPR001245">
    <property type="entry name" value="Ser-Thr/Tyr_kinase_cat_dom"/>
</dbReference>
<organism evidence="3 4">
    <name type="scientific">Rhizoctonia solani</name>
    <dbReference type="NCBI Taxonomy" id="456999"/>
    <lineage>
        <taxon>Eukaryota</taxon>
        <taxon>Fungi</taxon>
        <taxon>Dikarya</taxon>
        <taxon>Basidiomycota</taxon>
        <taxon>Agaricomycotina</taxon>
        <taxon>Agaricomycetes</taxon>
        <taxon>Cantharellales</taxon>
        <taxon>Ceratobasidiaceae</taxon>
        <taxon>Rhizoctonia</taxon>
    </lineage>
</organism>